<comment type="similarity">
    <text evidence="6">Belongs to the ABC-4 integral membrane protein family.</text>
</comment>
<evidence type="ECO:0000256" key="5">
    <source>
        <dbReference type="ARBA" id="ARBA00023136"/>
    </source>
</evidence>
<comment type="caution">
    <text evidence="11">The sequence shown here is derived from an EMBL/GenBank/DDBJ whole genome shotgun (WGS) entry which is preliminary data.</text>
</comment>
<feature type="transmembrane region" description="Helical" evidence="8">
    <location>
        <begin position="764"/>
        <end position="789"/>
    </location>
</feature>
<evidence type="ECO:0000256" key="7">
    <source>
        <dbReference type="SAM" id="MobiDB-lite"/>
    </source>
</evidence>
<dbReference type="PANTHER" id="PTHR30287">
    <property type="entry name" value="MEMBRANE COMPONENT OF PREDICTED ABC SUPERFAMILY METABOLITE UPTAKE TRANSPORTER"/>
    <property type="match status" value="1"/>
</dbReference>
<gene>
    <name evidence="11" type="ORF">AB0887_25640</name>
</gene>
<reference evidence="11 12" key="1">
    <citation type="submission" date="2024-06" db="EMBL/GenBank/DDBJ databases">
        <title>The Natural Products Discovery Center: Release of the First 8490 Sequenced Strains for Exploring Actinobacteria Biosynthetic Diversity.</title>
        <authorList>
            <person name="Kalkreuter E."/>
            <person name="Kautsar S.A."/>
            <person name="Yang D."/>
            <person name="Bader C.D."/>
            <person name="Teijaro C.N."/>
            <person name="Fluegel L."/>
            <person name="Davis C.M."/>
            <person name="Simpson J.R."/>
            <person name="Lauterbach L."/>
            <person name="Steele A.D."/>
            <person name="Gui C."/>
            <person name="Meng S."/>
            <person name="Li G."/>
            <person name="Viehrig K."/>
            <person name="Ye F."/>
            <person name="Su P."/>
            <person name="Kiefer A.F."/>
            <person name="Nichols A."/>
            <person name="Cepeda A.J."/>
            <person name="Yan W."/>
            <person name="Fan B."/>
            <person name="Jiang Y."/>
            <person name="Adhikari A."/>
            <person name="Zheng C.-J."/>
            <person name="Schuster L."/>
            <person name="Cowan T.M."/>
            <person name="Smanski M.J."/>
            <person name="Chevrette M.G."/>
            <person name="De Carvalho L.P.S."/>
            <person name="Shen B."/>
        </authorList>
    </citation>
    <scope>NUCLEOTIDE SEQUENCE [LARGE SCALE GENOMIC DNA]</scope>
    <source>
        <strain evidence="11 12">NPDC047833</strain>
    </source>
</reference>
<dbReference type="InterPro" id="IPR025857">
    <property type="entry name" value="MacB_PCD"/>
</dbReference>
<dbReference type="EMBL" id="JBEYRS010000011">
    <property type="protein sequence ID" value="MEW2365321.1"/>
    <property type="molecule type" value="Genomic_DNA"/>
</dbReference>
<dbReference type="Proteomes" id="UP001553843">
    <property type="component" value="Unassembled WGS sequence"/>
</dbReference>
<protein>
    <submittedName>
        <fullName evidence="11">FtsX-like permease family protein</fullName>
    </submittedName>
</protein>
<dbReference type="PANTHER" id="PTHR30287:SF1">
    <property type="entry name" value="INNER MEMBRANE PROTEIN"/>
    <property type="match status" value="1"/>
</dbReference>
<evidence type="ECO:0000313" key="11">
    <source>
        <dbReference type="EMBL" id="MEW2365321.1"/>
    </source>
</evidence>
<feature type="transmembrane region" description="Helical" evidence="8">
    <location>
        <begin position="322"/>
        <end position="344"/>
    </location>
</feature>
<keyword evidence="12" id="KW-1185">Reference proteome</keyword>
<feature type="transmembrane region" description="Helical" evidence="8">
    <location>
        <begin position="486"/>
        <end position="509"/>
    </location>
</feature>
<evidence type="ECO:0000256" key="6">
    <source>
        <dbReference type="ARBA" id="ARBA00038076"/>
    </source>
</evidence>
<feature type="transmembrane region" description="Helical" evidence="8">
    <location>
        <begin position="411"/>
        <end position="430"/>
    </location>
</feature>
<evidence type="ECO:0000256" key="2">
    <source>
        <dbReference type="ARBA" id="ARBA00022475"/>
    </source>
</evidence>
<comment type="subcellular location">
    <subcellularLocation>
        <location evidence="1">Cell membrane</location>
        <topology evidence="1">Multi-pass membrane protein</topology>
    </subcellularLocation>
</comment>
<feature type="region of interest" description="Disordered" evidence="7">
    <location>
        <begin position="65"/>
        <end position="85"/>
    </location>
</feature>
<feature type="domain" description="MacB-like periplasmic core" evidence="10">
    <location>
        <begin position="18"/>
        <end position="238"/>
    </location>
</feature>
<keyword evidence="4 8" id="KW-1133">Transmembrane helix</keyword>
<feature type="transmembrane region" description="Helical" evidence="8">
    <location>
        <begin position="364"/>
        <end position="390"/>
    </location>
</feature>
<evidence type="ECO:0000256" key="4">
    <source>
        <dbReference type="ARBA" id="ARBA00022989"/>
    </source>
</evidence>
<feature type="domain" description="ABC3 transporter permease C-terminal" evidence="9">
    <location>
        <begin position="717"/>
        <end position="828"/>
    </location>
</feature>
<feature type="transmembrane region" description="Helical" evidence="8">
    <location>
        <begin position="261"/>
        <end position="294"/>
    </location>
</feature>
<keyword evidence="5 8" id="KW-0472">Membrane</keyword>
<organism evidence="11 12">
    <name type="scientific">Streptomyces huasconensis</name>
    <dbReference type="NCBI Taxonomy" id="1854574"/>
    <lineage>
        <taxon>Bacteria</taxon>
        <taxon>Bacillati</taxon>
        <taxon>Actinomycetota</taxon>
        <taxon>Actinomycetes</taxon>
        <taxon>Kitasatosporales</taxon>
        <taxon>Streptomycetaceae</taxon>
        <taxon>Streptomyces</taxon>
    </lineage>
</organism>
<evidence type="ECO:0000259" key="10">
    <source>
        <dbReference type="Pfam" id="PF12704"/>
    </source>
</evidence>
<proteinExistence type="inferred from homology"/>
<evidence type="ECO:0000313" key="12">
    <source>
        <dbReference type="Proteomes" id="UP001553843"/>
    </source>
</evidence>
<feature type="transmembrane region" description="Helical" evidence="8">
    <location>
        <begin position="715"/>
        <end position="737"/>
    </location>
</feature>
<feature type="domain" description="ABC3 transporter permease C-terminal" evidence="9">
    <location>
        <begin position="273"/>
        <end position="394"/>
    </location>
</feature>
<feature type="transmembrane region" description="Helical" evidence="8">
    <location>
        <begin position="801"/>
        <end position="826"/>
    </location>
</feature>
<dbReference type="Pfam" id="PF12704">
    <property type="entry name" value="MacB_PCD"/>
    <property type="match status" value="1"/>
</dbReference>
<evidence type="ECO:0000256" key="3">
    <source>
        <dbReference type="ARBA" id="ARBA00022692"/>
    </source>
</evidence>
<dbReference type="InterPro" id="IPR003838">
    <property type="entry name" value="ABC3_permease_C"/>
</dbReference>
<dbReference type="Pfam" id="PF02687">
    <property type="entry name" value="FtsX"/>
    <property type="match status" value="2"/>
</dbReference>
<dbReference type="PROSITE" id="PS51257">
    <property type="entry name" value="PROKAR_LIPOPROTEIN"/>
    <property type="match status" value="1"/>
</dbReference>
<feature type="compositionally biased region" description="Low complexity" evidence="7">
    <location>
        <begin position="75"/>
        <end position="85"/>
    </location>
</feature>
<feature type="transmembrane region" description="Helical" evidence="8">
    <location>
        <begin position="436"/>
        <end position="460"/>
    </location>
</feature>
<evidence type="ECO:0000259" key="9">
    <source>
        <dbReference type="Pfam" id="PF02687"/>
    </source>
</evidence>
<evidence type="ECO:0000256" key="8">
    <source>
        <dbReference type="SAM" id="Phobius"/>
    </source>
</evidence>
<accession>A0ABV3M0U3</accession>
<dbReference type="InterPro" id="IPR038766">
    <property type="entry name" value="Membrane_comp_ABC_pdt"/>
</dbReference>
<dbReference type="RefSeq" id="WP_359772523.1">
    <property type="nucleotide sequence ID" value="NZ_JBEYRR010000001.1"/>
</dbReference>
<name>A0ABV3M0U3_9ACTN</name>
<keyword evidence="2" id="KW-1003">Cell membrane</keyword>
<sequence>MIRLALATVRHRWWTFAGTFAGTALAVALVAACGTLLFSALSSPAGADRYASADAVVSAQRQVTVRDGDKTKTRPLPGAPALPDGLESRLRSVPGVAQVTKDVSFYAQPLSPGGDPVGGKDGAPVMGHAWSSAALTPFRLTAGHAPGTGQVVLDDGLARRASVHPGDQVRLALSEKVTAFRVAGIAAAQDGSQLASQGAVFFSHRDAALLTQSGDSTALALRFTPGADHGRVLDAVRSAAGPHLRVLTGQERVQADAPTVLVSYTGAVGVFGSMAGITVFAALFVIAGTIAFAARQRLRELALLRTLGATPRQVRRLLGLEAWAVGLTAALAGAPLGLWLAGWLGEQFVGTGAVPASLEVHGGALPLLIAAGSGLVVARLAAFFAGRRAARIAPAEAMRESAAAPAGGGPVRLMLGVILVAGAVTVLVFTPMRGGIGVGMGFIACALLICGAAALGPWLVRTVCIGLAGLLPGTAGRLAAANTRAFPLRAAGAALPLALMFALNATMLLNSTLLGDLTTQAHADRIAPARQTLSAPGAPGLPLDAYRTATRMPGITDVDATLPTEVMVRKGDKPQHYPAQGLYRAGRGVLDLDVQQGSLDQLGDGVAVSTDLAGGQHWQVGDTVSLWLPDGTRISKPVIALYARSAGFGEMLLPGRLAAAHTARPVLSAVHLGQAPSRSSLSAARAEFPQLALDSGEAAEREDAEAASQEAALQLLTGISVAFTAVAVLNTFALAALGRRGEYAGLRLLGATARQVRAMAAREAVLTVGAGLLIGVAITAAVVGTFSAAQDGHWRMIVSPGWYAGMLTGTVLLGLGAAALPTRLVLRATATPRARREE</sequence>
<keyword evidence="3 8" id="KW-0812">Transmembrane</keyword>
<evidence type="ECO:0000256" key="1">
    <source>
        <dbReference type="ARBA" id="ARBA00004651"/>
    </source>
</evidence>